<keyword evidence="5 12" id="KW-0812">Transmembrane</keyword>
<evidence type="ECO:0000256" key="12">
    <source>
        <dbReference type="SAM" id="Phobius"/>
    </source>
</evidence>
<reference evidence="14" key="1">
    <citation type="submission" date="2017-05" db="EMBL/GenBank/DDBJ databases">
        <title>The Genome Sequence of EEnterococcus faecalis 9F2_4866.</title>
        <authorList>
            <consortium name="The Broad Institute Genomics Platform"/>
            <consortium name="The Broad Institute Genomic Center for Infectious Diseases"/>
            <person name="Earl A."/>
            <person name="Manson A."/>
            <person name="Schwartman J."/>
            <person name="Gilmore M."/>
            <person name="Abouelleil A."/>
            <person name="Cao P."/>
            <person name="Chapman S."/>
            <person name="Cusick C."/>
            <person name="Shea T."/>
            <person name="Young S."/>
            <person name="Neafsey D."/>
            <person name="Nusbaum C."/>
            <person name="Birren B."/>
        </authorList>
    </citation>
    <scope>NUCLEOTIDE SEQUENCE [LARGE SCALE GENOMIC DNA]</scope>
    <source>
        <strain evidence="14">12C11_DIV0727</strain>
    </source>
</reference>
<evidence type="ECO:0000256" key="6">
    <source>
        <dbReference type="ARBA" id="ARBA00022989"/>
    </source>
</evidence>
<keyword evidence="14" id="KW-1185">Reference proteome</keyword>
<evidence type="ECO:0000313" key="14">
    <source>
        <dbReference type="Proteomes" id="UP000195080"/>
    </source>
</evidence>
<evidence type="ECO:0000256" key="2">
    <source>
        <dbReference type="ARBA" id="ARBA00008338"/>
    </source>
</evidence>
<evidence type="ECO:0000256" key="5">
    <source>
        <dbReference type="ARBA" id="ARBA00022692"/>
    </source>
</evidence>
<keyword evidence="7" id="KW-0843">Virulence</keyword>
<evidence type="ECO:0000256" key="8">
    <source>
        <dbReference type="ARBA" id="ARBA00023136"/>
    </source>
</evidence>
<dbReference type="EMBL" id="CP147248">
    <property type="protein sequence ID" value="WYJ87189.1"/>
    <property type="molecule type" value="Genomic_DNA"/>
</dbReference>
<feature type="coiled-coil region" evidence="10">
    <location>
        <begin position="309"/>
        <end position="336"/>
    </location>
</feature>
<organism evidence="13 14">
    <name type="scientific">Candidatus Enterococcus lemimoniae</name>
    <dbReference type="NCBI Taxonomy" id="1834167"/>
    <lineage>
        <taxon>Bacteria</taxon>
        <taxon>Bacillati</taxon>
        <taxon>Bacillota</taxon>
        <taxon>Bacilli</taxon>
        <taxon>Lactobacillales</taxon>
        <taxon>Enterococcaceae</taxon>
        <taxon>Enterococcus</taxon>
    </lineage>
</organism>
<feature type="transmembrane region" description="Helical" evidence="12">
    <location>
        <begin position="1029"/>
        <end position="1048"/>
    </location>
</feature>
<keyword evidence="8 12" id="KW-0472">Membrane</keyword>
<dbReference type="PANTHER" id="PTHR43077:SF10">
    <property type="entry name" value="TRANSPORT PERMEASE PROTEIN"/>
    <property type="match status" value="1"/>
</dbReference>
<feature type="region of interest" description="Disordered" evidence="11">
    <location>
        <begin position="621"/>
        <end position="674"/>
    </location>
</feature>
<dbReference type="InterPro" id="IPR051328">
    <property type="entry name" value="T7SS_ABC-Transporter"/>
</dbReference>
<protein>
    <recommendedName>
        <fullName evidence="3">Type VII secretion system accessory factor EsaA</fullName>
    </recommendedName>
</protein>
<feature type="compositionally biased region" description="Polar residues" evidence="11">
    <location>
        <begin position="621"/>
        <end position="638"/>
    </location>
</feature>
<dbReference type="InterPro" id="IPR023838">
    <property type="entry name" value="T7SS_EsaA"/>
</dbReference>
<feature type="transmembrane region" description="Helical" evidence="12">
    <location>
        <begin position="995"/>
        <end position="1017"/>
    </location>
</feature>
<keyword evidence="6 12" id="KW-1133">Transmembrane helix</keyword>
<evidence type="ECO:0000313" key="13">
    <source>
        <dbReference type="EMBL" id="WYJ87189.1"/>
    </source>
</evidence>
<evidence type="ECO:0000256" key="3">
    <source>
        <dbReference type="ARBA" id="ARBA00020819"/>
    </source>
</evidence>
<dbReference type="PANTHER" id="PTHR43077">
    <property type="entry name" value="TRANSPORT PERMEASE YVFS-RELATED"/>
    <property type="match status" value="1"/>
</dbReference>
<feature type="transmembrane region" description="Helical" evidence="12">
    <location>
        <begin position="955"/>
        <end position="974"/>
    </location>
</feature>
<evidence type="ECO:0000256" key="9">
    <source>
        <dbReference type="ARBA" id="ARBA00046722"/>
    </source>
</evidence>
<evidence type="ECO:0000256" key="7">
    <source>
        <dbReference type="ARBA" id="ARBA00023026"/>
    </source>
</evidence>
<feature type="transmembrane region" description="Helical" evidence="12">
    <location>
        <begin position="1115"/>
        <end position="1133"/>
    </location>
</feature>
<evidence type="ECO:0000256" key="4">
    <source>
        <dbReference type="ARBA" id="ARBA00022475"/>
    </source>
</evidence>
<comment type="subcellular location">
    <subcellularLocation>
        <location evidence="1">Cell membrane</location>
        <topology evidence="1">Multi-pass membrane protein</topology>
    </subcellularLocation>
</comment>
<comment type="similarity">
    <text evidence="2">Belongs to the EsaA family.</text>
</comment>
<comment type="subunit">
    <text evidence="9">Homodimer. Interacts with EssB.</text>
</comment>
<dbReference type="RefSeq" id="WP_086445345.1">
    <property type="nucleotide sequence ID" value="NZ_CP147248.1"/>
</dbReference>
<accession>A0ABZ2T740</accession>
<evidence type="ECO:0000256" key="10">
    <source>
        <dbReference type="SAM" id="Coils"/>
    </source>
</evidence>
<name>A0ABZ2T740_9ENTE</name>
<proteinExistence type="inferred from homology"/>
<feature type="transmembrane region" description="Helical" evidence="12">
    <location>
        <begin position="1055"/>
        <end position="1075"/>
    </location>
</feature>
<evidence type="ECO:0000256" key="11">
    <source>
        <dbReference type="SAM" id="MobiDB-lite"/>
    </source>
</evidence>
<sequence>MNSKKLYYMLKSVWMVVILLIMLIFMNRDFTDISANKAKEEQDMRLNIALVNEDNGVNKNNIDYNLGADYVKKIEKDATYNWFTVSRGIAENGLKSGTYNLLVTIPSNFSSKLLELDSEAPEKVQVNYKINANGNATLENESRSVGRKIVNDLNQQLVDLYVVSIVDNLYTAQQNIEKVYTNQTDSVSKFQDILYQPTINFKEYLPGITSQSQSALQANDLLTTTLIDFIKNPESLVSSHQDFSTLLEQLLKQRADGKLSYEEFVKILTSMDDSVLSSETNKLYSTLENLNQSLQDDFIASNDGNGRYIEQMNALNEQLLASKADVEKQIEDLEGIEDKYFDTYSEEFFKQFRINTDEASKVTFGTVLKKMNYSSSLNNISTFNDEYLLSIQERLNILPYKIDTEDVNEMNEIFQYMDVPYNDGEPLKTISRKTERIQSQVERINEKIEAANEKIIENNELNNDTAKTIVPLVWNTDPEVVKEKSSYYQNLREAYIKLQDAKKNVLDPTKYGNRKSFIINTENFNRGTFSISNISNLNELGIIDISFDPDGTIPVTENHEYPIERKNDKITVYYSFATTYDEYSRQAPSFNVVIKKETEPTAETPVPTTTVTASPVFKALTNEQESSASKENTAESTTASENNEQSAESEPETTDQKAQPEVKQVQPAPRQQKSTTATLYVAEWNQTIDTTAFLDRNYQLAKRSYSEEVGKVTELYNSVAEELNNFDKYPFDVFNNLLDMNMTEMFKQVLNGTFATGHYKDQHEKLESLKLQASDIDRQSERIGEKLQDIQGNTMNLNENVKGHLAQIADWQKNMSEITTSETKVASDNTATDTEISSIDSMLESIKKQAEMVKEASDMNVKEAESVKSVFTSFDKDVQTAQKNGEDLSANADVIMDNLNKELANNNDFVSAFIKVLNNAHKDGVPNNTLLQFIANPVNGKSEATIKTTEVNEPFTWILIMYTLSLFIAYLFATQPVTRKVKNKFKKEKLWLKDNMLETLLISLSAIGIGLILSLLSISELGIVKESQIVWGMMIVLFMLIFSLLNHYALKQFHIAGFALSLFLFISYVFVTNAIGKTKGNNPMVDLIRSINPLSIGENNLADILANNALNIVQIILYLLAIAALIVFNIFIWKPRRKAKEVVTK</sequence>
<gene>
    <name evidence="13" type="ORF">A5866_002273</name>
</gene>
<dbReference type="NCBIfam" id="TIGR03929">
    <property type="entry name" value="T7_esaA_Nterm"/>
    <property type="match status" value="1"/>
</dbReference>
<keyword evidence="10" id="KW-0175">Coiled coil</keyword>
<feature type="coiled-coil region" evidence="10">
    <location>
        <begin position="427"/>
        <end position="461"/>
    </location>
</feature>
<dbReference type="Proteomes" id="UP000195080">
    <property type="component" value="Chromosome"/>
</dbReference>
<feature type="transmembrane region" description="Helical" evidence="12">
    <location>
        <begin position="7"/>
        <end position="26"/>
    </location>
</feature>
<keyword evidence="4" id="KW-1003">Cell membrane</keyword>
<evidence type="ECO:0000256" key="1">
    <source>
        <dbReference type="ARBA" id="ARBA00004651"/>
    </source>
</evidence>